<sequence>MSTISNGTLDSLDQRVYIEKASERLLSFLNPEPMIYYTHNPAILFWTFTSLRIPDKFKIIVLSEWFKTETSLPEDIAKETLVWELVLNVIIQSKDKTISENCMEALNTIIEDGDEADKEEFAAITWGLLPEVLSKASIDSHDVLLDTNITYILDIATSHPPSYIEQSICIKVAVFITTLFTKSITDIDFKARYDYECACLKLCLILLGMSKEESDNKVSLTYINREGFLSRVLSSIGSSDDGVSHAAVELLTYIVYNFTMNKYQPTSVLEIQTDVIINYLRQDRDNERSTSLLQLIYMILNSVPNTPLVLNYNFFTNPSENLNFYGLRALMFRVQMMLCSRDSKNQSPTGWKTLSSIFKYAISYKNDPKLVATLTSQPWTHTLIRFQLTQNITQEFLTFTQNWLTLLKITIRKNREITKYYISKHSLIYKTLTLLKNNLNGDDLKENKKELLVVVNDIMEYGQSRD</sequence>
<dbReference type="InterPro" id="IPR016024">
    <property type="entry name" value="ARM-type_fold"/>
</dbReference>
<dbReference type="Proteomes" id="UP000789524">
    <property type="component" value="Unassembled WGS sequence"/>
</dbReference>
<name>A0A8J2QMR4_9NEOP</name>
<dbReference type="SUPFAM" id="SSF48371">
    <property type="entry name" value="ARM repeat"/>
    <property type="match status" value="1"/>
</dbReference>
<protein>
    <submittedName>
        <fullName evidence="1">(African queen) hypothetical protein</fullName>
    </submittedName>
</protein>
<dbReference type="AlphaFoldDB" id="A0A8J2QMR4"/>
<accession>A0A8J2QMR4</accession>
<comment type="caution">
    <text evidence="1">The sequence shown here is derived from an EMBL/GenBank/DDBJ whole genome shotgun (WGS) entry which is preliminary data.</text>
</comment>
<organism evidence="1 2">
    <name type="scientific">Danaus chrysippus</name>
    <name type="common">African queen</name>
    <dbReference type="NCBI Taxonomy" id="151541"/>
    <lineage>
        <taxon>Eukaryota</taxon>
        <taxon>Metazoa</taxon>
        <taxon>Ecdysozoa</taxon>
        <taxon>Arthropoda</taxon>
        <taxon>Hexapoda</taxon>
        <taxon>Insecta</taxon>
        <taxon>Pterygota</taxon>
        <taxon>Neoptera</taxon>
        <taxon>Endopterygota</taxon>
        <taxon>Lepidoptera</taxon>
        <taxon>Glossata</taxon>
        <taxon>Ditrysia</taxon>
        <taxon>Papilionoidea</taxon>
        <taxon>Nymphalidae</taxon>
        <taxon>Danainae</taxon>
        <taxon>Danaini</taxon>
        <taxon>Danaina</taxon>
        <taxon>Danaus</taxon>
        <taxon>Anosia</taxon>
    </lineage>
</organism>
<dbReference type="OrthoDB" id="6925978at2759"/>
<proteinExistence type="predicted"/>
<reference evidence="1" key="1">
    <citation type="submission" date="2021-09" db="EMBL/GenBank/DDBJ databases">
        <authorList>
            <person name="Martin H S."/>
        </authorList>
    </citation>
    <scope>NUCLEOTIDE SEQUENCE</scope>
</reference>
<dbReference type="EMBL" id="CAKASE010000050">
    <property type="protein sequence ID" value="CAG9563777.1"/>
    <property type="molecule type" value="Genomic_DNA"/>
</dbReference>
<evidence type="ECO:0000313" key="1">
    <source>
        <dbReference type="EMBL" id="CAG9563777.1"/>
    </source>
</evidence>
<gene>
    <name evidence="1" type="ORF">DCHRY22_LOCUS4875</name>
</gene>
<evidence type="ECO:0000313" key="2">
    <source>
        <dbReference type="Proteomes" id="UP000789524"/>
    </source>
</evidence>
<keyword evidence="2" id="KW-1185">Reference proteome</keyword>